<dbReference type="AlphaFoldDB" id="A0A1C3JVK8"/>
<protein>
    <submittedName>
        <fullName evidence="1">Uncharacterized protein</fullName>
    </submittedName>
</protein>
<evidence type="ECO:0000313" key="1">
    <source>
        <dbReference type="EMBL" id="SBT19132.1"/>
    </source>
</evidence>
<dbReference type="Proteomes" id="UP000092871">
    <property type="component" value="Unassembled WGS sequence"/>
</dbReference>
<dbReference type="Proteomes" id="UP000092840">
    <property type="component" value="Unassembled WGS sequence"/>
</dbReference>
<reference evidence="2 3" key="2">
    <citation type="submission" date="2016-06" db="EMBL/GenBank/DDBJ databases">
        <authorList>
            <person name="Rodrigo-Torres L."/>
            <person name="Arahal D.R."/>
        </authorList>
    </citation>
    <scope>NUCLEOTIDE SEQUENCE [LARGE SCALE GENOMIC DNA]</scope>
    <source>
        <strain evidence="2 3">CECT 5116</strain>
    </source>
</reference>
<sequence length="278" mass="31071">MLNLNFCKLLRPKLVAFAQDSYLDTTAEFIDSEALPSCVAPIFGPDLNYGLRRKIPYGSGVGATEAELKSKILQLVNIFASDANTDLTSDLFNSFLKKNNEVKVFSDQRLNTLASNHQNIKSFCNRALSAPEHPPITAGQKRIHQALKNANWSIENINVPINLGVPAFNNGTPFLRSGDYGNGLGLMINGIQYVYVFSTSYNYFPDIEKYIINLDYYFYDVFGLDDDDLLEFGAKGDGLFSRADSVGITAWWQLQHQFGYAPLVTRCKVSRSYEVTAI</sequence>
<evidence type="ECO:0000313" key="4">
    <source>
        <dbReference type="Proteomes" id="UP000092871"/>
    </source>
</evidence>
<organism evidence="1 4">
    <name type="scientific">Marinomonas gallaica</name>
    <dbReference type="NCBI Taxonomy" id="1806667"/>
    <lineage>
        <taxon>Bacteria</taxon>
        <taxon>Pseudomonadati</taxon>
        <taxon>Pseudomonadota</taxon>
        <taxon>Gammaproteobacteria</taxon>
        <taxon>Oceanospirillales</taxon>
        <taxon>Oceanospirillaceae</taxon>
        <taxon>Marinomonas</taxon>
    </lineage>
</organism>
<keyword evidence="3" id="KW-1185">Reference proteome</keyword>
<proteinExistence type="predicted"/>
<name>A0A1C3JVK8_9GAMM</name>
<evidence type="ECO:0000313" key="3">
    <source>
        <dbReference type="Proteomes" id="UP000092840"/>
    </source>
</evidence>
<reference evidence="1 4" key="1">
    <citation type="submission" date="2016-06" db="EMBL/GenBank/DDBJ databases">
        <authorList>
            <person name="Kjaerup R.B."/>
            <person name="Dalgaard T.S."/>
            <person name="Juul-Madsen H.R."/>
        </authorList>
    </citation>
    <scope>NUCLEOTIDE SEQUENCE [LARGE SCALE GENOMIC DNA]</scope>
    <source>
        <strain evidence="1 4">CECT 5115</strain>
    </source>
</reference>
<dbReference type="EMBL" id="FLRA01000026">
    <property type="protein sequence ID" value="SBT19132.1"/>
    <property type="molecule type" value="Genomic_DNA"/>
</dbReference>
<evidence type="ECO:0000313" key="2">
    <source>
        <dbReference type="EMBL" id="SBT22724.1"/>
    </source>
</evidence>
<dbReference type="EMBL" id="FLRB01000030">
    <property type="protein sequence ID" value="SBT22724.1"/>
    <property type="molecule type" value="Genomic_DNA"/>
</dbReference>
<gene>
    <name evidence="1" type="ORF">MGA5115_03293</name>
    <name evidence="2" type="ORF">MGA5116_03349</name>
</gene>
<accession>A0A1C3JVK8</accession>